<comment type="caution">
    <text evidence="2">The sequence shown here is derived from an EMBL/GenBank/DDBJ whole genome shotgun (WGS) entry which is preliminary data.</text>
</comment>
<dbReference type="InterPro" id="IPR012348">
    <property type="entry name" value="RNR-like"/>
</dbReference>
<dbReference type="Proteomes" id="UP000005297">
    <property type="component" value="Unassembled WGS sequence"/>
</dbReference>
<dbReference type="InterPro" id="IPR007029">
    <property type="entry name" value="YHS_dom"/>
</dbReference>
<evidence type="ECO:0000313" key="3">
    <source>
        <dbReference type="Proteomes" id="UP000005297"/>
    </source>
</evidence>
<dbReference type="Gene3D" id="1.10.620.20">
    <property type="entry name" value="Ribonucleotide Reductase, subunit A"/>
    <property type="match status" value="1"/>
</dbReference>
<dbReference type="InParanoid" id="Q0F1K3"/>
<reference evidence="2 3" key="1">
    <citation type="submission" date="2006-09" db="EMBL/GenBank/DDBJ databases">
        <authorList>
            <person name="Emerson D."/>
            <person name="Ferriera S."/>
            <person name="Johnson J."/>
            <person name="Kravitz S."/>
            <person name="Halpern A."/>
            <person name="Remington K."/>
            <person name="Beeson K."/>
            <person name="Tran B."/>
            <person name="Rogers Y.-H."/>
            <person name="Friedman R."/>
            <person name="Venter J.C."/>
        </authorList>
    </citation>
    <scope>NUCLEOTIDE SEQUENCE [LARGE SCALE GENOMIC DNA]</scope>
    <source>
        <strain evidence="2 3">PV-1</strain>
    </source>
</reference>
<dbReference type="GO" id="GO:0016491">
    <property type="term" value="F:oxidoreductase activity"/>
    <property type="evidence" value="ECO:0007669"/>
    <property type="project" value="InterPro"/>
</dbReference>
<dbReference type="InterPro" id="IPR011017">
    <property type="entry name" value="TRASH_dom"/>
</dbReference>
<dbReference type="AlphaFoldDB" id="Q0F1K3"/>
<evidence type="ECO:0000313" key="2">
    <source>
        <dbReference type="EMBL" id="EAU55188.1"/>
    </source>
</evidence>
<sequence>MEGLGSLIVFALLFYVMMRFGCGAHMVHGHGDHAVKNDTAQGKFIDPVCGREVDPKKGYGVMHEGNLYRFCSRKCLDQFDGQPTLFINKHISQADHEHQS</sequence>
<dbReference type="SMART" id="SM00746">
    <property type="entry name" value="TRASH"/>
    <property type="match status" value="1"/>
</dbReference>
<gene>
    <name evidence="2" type="ORF">SPV1_10666</name>
</gene>
<proteinExistence type="predicted"/>
<dbReference type="eggNOG" id="ENOG502ZGIS">
    <property type="taxonomic scope" value="Bacteria"/>
</dbReference>
<dbReference type="RefSeq" id="WP_009849651.1">
    <property type="nucleotide sequence ID" value="NZ_DS022294.1"/>
</dbReference>
<dbReference type="EMBL" id="AATS01000003">
    <property type="protein sequence ID" value="EAU55188.1"/>
    <property type="molecule type" value="Genomic_DNA"/>
</dbReference>
<dbReference type="InterPro" id="IPR009078">
    <property type="entry name" value="Ferritin-like_SF"/>
</dbReference>
<dbReference type="OrthoDB" id="9809270at2"/>
<dbReference type="Pfam" id="PF04945">
    <property type="entry name" value="YHS"/>
    <property type="match status" value="1"/>
</dbReference>
<accession>Q0F1K3</accession>
<keyword evidence="3" id="KW-1185">Reference proteome</keyword>
<protein>
    <submittedName>
        <fullName evidence="2">Putative metal ion permease</fullName>
    </submittedName>
</protein>
<dbReference type="HOGENOM" id="CLU_2081548_0_0_0"/>
<evidence type="ECO:0000259" key="1">
    <source>
        <dbReference type="SMART" id="SM00746"/>
    </source>
</evidence>
<feature type="domain" description="TRASH" evidence="1">
    <location>
        <begin position="46"/>
        <end position="83"/>
    </location>
</feature>
<organism evidence="2 3">
    <name type="scientific">Mariprofundus ferrooxydans PV-1</name>
    <dbReference type="NCBI Taxonomy" id="314345"/>
    <lineage>
        <taxon>Bacteria</taxon>
        <taxon>Pseudomonadati</taxon>
        <taxon>Pseudomonadota</taxon>
        <taxon>Candidatius Mariprofundia</taxon>
        <taxon>Mariprofundales</taxon>
        <taxon>Mariprofundaceae</taxon>
        <taxon>Mariprofundus</taxon>
    </lineage>
</organism>
<dbReference type="SUPFAM" id="SSF47240">
    <property type="entry name" value="Ferritin-like"/>
    <property type="match status" value="1"/>
</dbReference>
<name>Q0F1K3_9PROT</name>